<dbReference type="SUPFAM" id="SSF47370">
    <property type="entry name" value="Bromodomain"/>
    <property type="match status" value="1"/>
</dbReference>
<keyword evidence="5 10" id="KW-0863">Zinc-finger</keyword>
<feature type="region of interest" description="Disordered" evidence="11">
    <location>
        <begin position="869"/>
        <end position="902"/>
    </location>
</feature>
<dbReference type="InterPro" id="IPR011011">
    <property type="entry name" value="Znf_FYVE_PHD"/>
</dbReference>
<feature type="compositionally biased region" description="Basic and acidic residues" evidence="11">
    <location>
        <begin position="693"/>
        <end position="703"/>
    </location>
</feature>
<evidence type="ECO:0000256" key="11">
    <source>
        <dbReference type="SAM" id="MobiDB-lite"/>
    </source>
</evidence>
<evidence type="ECO:0000256" key="6">
    <source>
        <dbReference type="ARBA" id="ARBA00022833"/>
    </source>
</evidence>
<dbReference type="Gene3D" id="1.20.920.10">
    <property type="entry name" value="Bromodomain-like"/>
    <property type="match status" value="1"/>
</dbReference>
<dbReference type="Pfam" id="PF13832">
    <property type="entry name" value="zf-HC5HC2H_2"/>
    <property type="match status" value="1"/>
</dbReference>
<dbReference type="Gene3D" id="3.30.40.10">
    <property type="entry name" value="Zinc/RING finger domain, C3HC4 (zinc finger)"/>
    <property type="match status" value="2"/>
</dbReference>
<dbReference type="Pfam" id="PF13831">
    <property type="entry name" value="PHD_2"/>
    <property type="match status" value="1"/>
</dbReference>
<dbReference type="InterPro" id="IPR019542">
    <property type="entry name" value="Enhancer_polycomb-like_N"/>
</dbReference>
<feature type="compositionally biased region" description="Low complexity" evidence="11">
    <location>
        <begin position="604"/>
        <end position="615"/>
    </location>
</feature>
<dbReference type="InterPro" id="IPR001487">
    <property type="entry name" value="Bromodomain"/>
</dbReference>
<accession>A0A8K0JE53</accession>
<dbReference type="Proteomes" id="UP000812966">
    <property type="component" value="Unassembled WGS sequence"/>
</dbReference>
<evidence type="ECO:0000256" key="5">
    <source>
        <dbReference type="ARBA" id="ARBA00022771"/>
    </source>
</evidence>
<feature type="region of interest" description="Disordered" evidence="11">
    <location>
        <begin position="590"/>
        <end position="615"/>
    </location>
</feature>
<dbReference type="InterPro" id="IPR034732">
    <property type="entry name" value="EPHD"/>
</dbReference>
<dbReference type="PANTHER" id="PTHR13793:SF107">
    <property type="entry name" value="BROMODOMAIN-CONTAINING PROTEIN HOMOLOG"/>
    <property type="match status" value="1"/>
</dbReference>
<evidence type="ECO:0000313" key="16">
    <source>
        <dbReference type="Proteomes" id="UP000812966"/>
    </source>
</evidence>
<keyword evidence="16" id="KW-1185">Reference proteome</keyword>
<evidence type="ECO:0000256" key="3">
    <source>
        <dbReference type="ARBA" id="ARBA00022723"/>
    </source>
</evidence>
<dbReference type="SUPFAM" id="SSF57903">
    <property type="entry name" value="FYVE/PHD zinc finger"/>
    <property type="match status" value="2"/>
</dbReference>
<dbReference type="GO" id="GO:0006357">
    <property type="term" value="P:regulation of transcription by RNA polymerase II"/>
    <property type="evidence" value="ECO:0007669"/>
    <property type="project" value="TreeGrafter"/>
</dbReference>
<dbReference type="PROSITE" id="PS50016">
    <property type="entry name" value="ZF_PHD_2"/>
    <property type="match status" value="1"/>
</dbReference>
<evidence type="ECO:0000256" key="1">
    <source>
        <dbReference type="ARBA" id="ARBA00004123"/>
    </source>
</evidence>
<dbReference type="InterPro" id="IPR013083">
    <property type="entry name" value="Znf_RING/FYVE/PHD"/>
</dbReference>
<dbReference type="FunFam" id="3.30.40.10:FF:000007">
    <property type="entry name" value="Bromodomain containing 1, isoform CRA_b"/>
    <property type="match status" value="1"/>
</dbReference>
<dbReference type="InterPro" id="IPR001965">
    <property type="entry name" value="Znf_PHD"/>
</dbReference>
<evidence type="ECO:0000259" key="12">
    <source>
        <dbReference type="PROSITE" id="PS50014"/>
    </source>
</evidence>
<dbReference type="InterPro" id="IPR019786">
    <property type="entry name" value="Zinc_finger_PHD-type_CS"/>
</dbReference>
<evidence type="ECO:0000256" key="7">
    <source>
        <dbReference type="ARBA" id="ARBA00023117"/>
    </source>
</evidence>
<dbReference type="Pfam" id="PF00439">
    <property type="entry name" value="Bromodomain"/>
    <property type="match status" value="1"/>
</dbReference>
<feature type="compositionally biased region" description="Polar residues" evidence="11">
    <location>
        <begin position="590"/>
        <end position="600"/>
    </location>
</feature>
<keyword evidence="6" id="KW-0862">Zinc</keyword>
<dbReference type="FunFam" id="3.30.40.10:FF:000008">
    <property type="entry name" value="Bromodomain containing 1, isoform CRA_a"/>
    <property type="match status" value="1"/>
</dbReference>
<feature type="domain" description="Bromo" evidence="12">
    <location>
        <begin position="495"/>
        <end position="565"/>
    </location>
</feature>
<proteinExistence type="predicted"/>
<dbReference type="GO" id="GO:0008270">
    <property type="term" value="F:zinc ion binding"/>
    <property type="evidence" value="ECO:0007669"/>
    <property type="project" value="UniProtKB-KW"/>
</dbReference>
<feature type="compositionally biased region" description="Basic residues" evidence="11">
    <location>
        <begin position="953"/>
        <end position="964"/>
    </location>
</feature>
<dbReference type="GO" id="GO:0005634">
    <property type="term" value="C:nucleus"/>
    <property type="evidence" value="ECO:0007669"/>
    <property type="project" value="UniProtKB-SubCell"/>
</dbReference>
<name>A0A8K0JE53_9TREE</name>
<dbReference type="InterPro" id="IPR019787">
    <property type="entry name" value="Znf_PHD-finger"/>
</dbReference>
<comment type="caution">
    <text evidence="15">The sequence shown here is derived from an EMBL/GenBank/DDBJ whole genome shotgun (WGS) entry which is preliminary data.</text>
</comment>
<dbReference type="PANTHER" id="PTHR13793">
    <property type="entry name" value="PHD FINGER PROTEINS"/>
    <property type="match status" value="1"/>
</dbReference>
<feature type="region of interest" description="Disordered" evidence="11">
    <location>
        <begin position="798"/>
        <end position="856"/>
    </location>
</feature>
<dbReference type="OrthoDB" id="20839at2759"/>
<keyword evidence="7 9" id="KW-0103">Bromodomain</keyword>
<dbReference type="PRINTS" id="PR00503">
    <property type="entry name" value="BROMODOMAIN"/>
</dbReference>
<dbReference type="CDD" id="cd15492">
    <property type="entry name" value="PHD_BRPF_JADE_like"/>
    <property type="match status" value="1"/>
</dbReference>
<evidence type="ECO:0000256" key="2">
    <source>
        <dbReference type="ARBA" id="ARBA00022553"/>
    </source>
</evidence>
<dbReference type="PROSITE" id="PS51805">
    <property type="entry name" value="EPHD"/>
    <property type="match status" value="1"/>
</dbReference>
<dbReference type="SMART" id="SM00249">
    <property type="entry name" value="PHD"/>
    <property type="match status" value="2"/>
</dbReference>
<dbReference type="InterPro" id="IPR050701">
    <property type="entry name" value="Histone_Mod_Regulator"/>
</dbReference>
<dbReference type="PROSITE" id="PS01359">
    <property type="entry name" value="ZF_PHD_1"/>
    <property type="match status" value="1"/>
</dbReference>
<evidence type="ECO:0000313" key="15">
    <source>
        <dbReference type="EMBL" id="KAG7527546.1"/>
    </source>
</evidence>
<reference evidence="15" key="1">
    <citation type="submission" date="2020-04" db="EMBL/GenBank/DDBJ databases">
        <title>Analysis of mating type loci in Filobasidium floriforme.</title>
        <authorList>
            <person name="Nowrousian M."/>
        </authorList>
    </citation>
    <scope>NUCLEOTIDE SEQUENCE</scope>
    <source>
        <strain evidence="15">CBS 6242</strain>
    </source>
</reference>
<feature type="compositionally biased region" description="Basic and acidic residues" evidence="11">
    <location>
        <begin position="660"/>
        <end position="671"/>
    </location>
</feature>
<dbReference type="PROSITE" id="PS50014">
    <property type="entry name" value="BROMODOMAIN_2"/>
    <property type="match status" value="1"/>
</dbReference>
<evidence type="ECO:0000256" key="10">
    <source>
        <dbReference type="PROSITE-ProRule" id="PRU00146"/>
    </source>
</evidence>
<dbReference type="InterPro" id="IPR036427">
    <property type="entry name" value="Bromodomain-like_sf"/>
</dbReference>
<dbReference type="PROSITE" id="PS00633">
    <property type="entry name" value="BROMODOMAIN_1"/>
    <property type="match status" value="1"/>
</dbReference>
<dbReference type="CDD" id="cd04369">
    <property type="entry name" value="Bromodomain"/>
    <property type="match status" value="1"/>
</dbReference>
<feature type="compositionally biased region" description="Polar residues" evidence="11">
    <location>
        <begin position="719"/>
        <end position="728"/>
    </location>
</feature>
<dbReference type="EMBL" id="JABELV010000267">
    <property type="protein sequence ID" value="KAG7527546.1"/>
    <property type="molecule type" value="Genomic_DNA"/>
</dbReference>
<feature type="region of interest" description="Disordered" evidence="11">
    <location>
        <begin position="941"/>
        <end position="1041"/>
    </location>
</feature>
<keyword evidence="8" id="KW-0539">Nucleus</keyword>
<organism evidence="15 16">
    <name type="scientific">Filobasidium floriforme</name>
    <dbReference type="NCBI Taxonomy" id="5210"/>
    <lineage>
        <taxon>Eukaryota</taxon>
        <taxon>Fungi</taxon>
        <taxon>Dikarya</taxon>
        <taxon>Basidiomycota</taxon>
        <taxon>Agaricomycotina</taxon>
        <taxon>Tremellomycetes</taxon>
        <taxon>Filobasidiales</taxon>
        <taxon>Filobasidiaceae</taxon>
        <taxon>Filobasidium</taxon>
    </lineage>
</organism>
<dbReference type="GO" id="GO:0006325">
    <property type="term" value="P:chromatin organization"/>
    <property type="evidence" value="ECO:0007669"/>
    <property type="project" value="UniProtKB-ARBA"/>
</dbReference>
<keyword evidence="2" id="KW-0597">Phosphoprotein</keyword>
<dbReference type="AlphaFoldDB" id="A0A8K0JE53"/>
<sequence>MGPKPFDIPQVSFRIVPFDEDTVWERRYKKQANLNRTQLEGYGYNSRSTKPWSLPKHYMRYIEPIESELANQVEYDMDEQDREWVDLVNTERQSQQLDRLSYELFEVIMDKLEKEWFDLVKKIPAPEALPIEDSKCSICDDGEGENSNAIVFCDGCNLAVHQDCYGVPYIPEGQWLCRKCTVEPENPVDCIFCPAEAGAFKQTTNSKWAHLLCALWVPEVSVSNPVYMEPIEGAETIPKSRWKLMCSICRVKGGACIQCDNKNCFTAFHVTCARARGNLGSMKALLQDGVLKAYCDRHMPADQMEIVQAARAEQANIASQLDENRNGPPESVKVSNLPLEASRGAKIPELVKTARAHAKKYTQGPPLVPAILVDSIHGYIQKARLKRMRECIEKICRYWSLKREARRGAPLLKRLYLEPWTASSASREQTDAEKAKKLEYMRLVRNDLERVRTLVELCQKREKEKLLQARALQEFIDEVLFPHDSKLRFAFEKISSLDRQQIFAHPVSTKDVPDYLDIIKHPMSWDQIDDRLDTHAYGDLSDFQRDIYLVLDNAMLYNPSDHPFHRLASKIKKAAVGMFADLANQLATVTAGSSDQQTNDSRSLEPSPQSLQPLLFRDSGSQRDLLAQLFAYEFRPLPPPSPLPPLPKLKRIITPAERLAQAERRKAEAEALRAAGSSRHTRSAGPSASQNTIHEEMLPKELRTGYIRSKPTSRRPTVKASSDSQNAASIEGAGRTSESADDTTVIPLRRPETGVLGKIVYSPMTDQERRAKEKQMSLVVDQVDIKETFSRFNVGYVLPEGSKRGGRLPLPPLPIAGPSRPRHKAPKSSFPRKRSPTPPADASSSDISDAPEEDTTVAVVRQRVTIGTPARGVTKKDQTIAIPESARGVTGPPSSPLSNLNDTESSLTAISAPASEGEGPVAIEDDYAIPRMTRRAAAQIALADDEDQSKAVSRQRSRRPSTKRRLIESSIQTIVPGSSDGLQMALDDPERQPKPIAPFTRARRTIPEDSPKRQAPGPPKPKVNPTLADSDTASDVVMEADDEAYALDEKTCKEPVVAQRLQAFHGANSAGKTNKGWLDPYPVGTIGKLGGCDSNEPAD</sequence>
<keyword evidence="3" id="KW-0479">Metal-binding</keyword>
<evidence type="ECO:0000259" key="14">
    <source>
        <dbReference type="PROSITE" id="PS51805"/>
    </source>
</evidence>
<gene>
    <name evidence="15" type="ORF">FFLO_06827</name>
</gene>
<dbReference type="Pfam" id="PF10513">
    <property type="entry name" value="EPL1"/>
    <property type="match status" value="1"/>
</dbReference>
<feature type="region of interest" description="Disordered" evidence="11">
    <location>
        <begin position="660"/>
        <end position="749"/>
    </location>
</feature>
<evidence type="ECO:0000256" key="9">
    <source>
        <dbReference type="PROSITE-ProRule" id="PRU00035"/>
    </source>
</evidence>
<evidence type="ECO:0000256" key="4">
    <source>
        <dbReference type="ARBA" id="ARBA00022737"/>
    </source>
</evidence>
<feature type="domain" description="PHD-type" evidence="14">
    <location>
        <begin position="187"/>
        <end position="299"/>
    </location>
</feature>
<feature type="compositionally biased region" description="Basic residues" evidence="11">
    <location>
        <begin position="820"/>
        <end position="835"/>
    </location>
</feature>
<keyword evidence="4" id="KW-0677">Repeat</keyword>
<dbReference type="InterPro" id="IPR018359">
    <property type="entry name" value="Bromodomain_CS"/>
</dbReference>
<comment type="subcellular location">
    <subcellularLocation>
        <location evidence="1">Nucleus</location>
    </subcellularLocation>
</comment>
<evidence type="ECO:0008006" key="17">
    <source>
        <dbReference type="Google" id="ProtNLM"/>
    </source>
</evidence>
<evidence type="ECO:0000259" key="13">
    <source>
        <dbReference type="PROSITE" id="PS50016"/>
    </source>
</evidence>
<protein>
    <recommendedName>
        <fullName evidence="17">Bromodomain and PHD finger-containing protein</fullName>
    </recommendedName>
</protein>
<dbReference type="SMART" id="SM00297">
    <property type="entry name" value="BROMO"/>
    <property type="match status" value="1"/>
</dbReference>
<evidence type="ECO:0000256" key="8">
    <source>
        <dbReference type="ARBA" id="ARBA00023242"/>
    </source>
</evidence>
<feature type="domain" description="PHD-type" evidence="13">
    <location>
        <begin position="133"/>
        <end position="183"/>
    </location>
</feature>